<dbReference type="EMBL" id="QJJK01000001">
    <property type="protein sequence ID" value="PXW64960.1"/>
    <property type="molecule type" value="Genomic_DNA"/>
</dbReference>
<dbReference type="Proteomes" id="UP000248021">
    <property type="component" value="Unassembled WGS sequence"/>
</dbReference>
<reference evidence="10 11" key="1">
    <citation type="submission" date="2018-05" db="EMBL/GenBank/DDBJ databases">
        <title>Genomic Encyclopedia of Type Strains, Phase IV (KMG-IV): sequencing the most valuable type-strain genomes for metagenomic binning, comparative biology and taxonomic classification.</title>
        <authorList>
            <person name="Goeker M."/>
        </authorList>
    </citation>
    <scope>NUCLEOTIDE SEQUENCE [LARGE SCALE GENOMIC DNA]</scope>
    <source>
        <strain evidence="10 11">DSM 6462</strain>
    </source>
</reference>
<proteinExistence type="inferred from homology"/>
<evidence type="ECO:0000256" key="3">
    <source>
        <dbReference type="ARBA" id="ARBA00022448"/>
    </source>
</evidence>
<evidence type="ECO:0000313" key="11">
    <source>
        <dbReference type="Proteomes" id="UP000248021"/>
    </source>
</evidence>
<feature type="transmembrane region" description="Helical" evidence="9">
    <location>
        <begin position="79"/>
        <end position="105"/>
    </location>
</feature>
<evidence type="ECO:0000256" key="4">
    <source>
        <dbReference type="ARBA" id="ARBA00022475"/>
    </source>
</evidence>
<organism evidence="10 11">
    <name type="scientific">Chelatococcus asaccharovorans</name>
    <dbReference type="NCBI Taxonomy" id="28210"/>
    <lineage>
        <taxon>Bacteria</taxon>
        <taxon>Pseudomonadati</taxon>
        <taxon>Pseudomonadota</taxon>
        <taxon>Alphaproteobacteria</taxon>
        <taxon>Hyphomicrobiales</taxon>
        <taxon>Chelatococcaceae</taxon>
        <taxon>Chelatococcus</taxon>
    </lineage>
</organism>
<evidence type="ECO:0000256" key="5">
    <source>
        <dbReference type="ARBA" id="ARBA00022692"/>
    </source>
</evidence>
<dbReference type="InterPro" id="IPR003784">
    <property type="entry name" value="BioY"/>
</dbReference>
<keyword evidence="5 9" id="KW-0812">Transmembrane</keyword>
<accession>A0A2V3UJK6</accession>
<dbReference type="GO" id="GO:0005886">
    <property type="term" value="C:plasma membrane"/>
    <property type="evidence" value="ECO:0007669"/>
    <property type="project" value="UniProtKB-SubCell"/>
</dbReference>
<dbReference type="Gene3D" id="1.10.1760.20">
    <property type="match status" value="1"/>
</dbReference>
<comment type="similarity">
    <text evidence="2 8">Belongs to the BioY family.</text>
</comment>
<dbReference type="PIRSF" id="PIRSF016661">
    <property type="entry name" value="BioY"/>
    <property type="match status" value="1"/>
</dbReference>
<comment type="caution">
    <text evidence="10">The sequence shown here is derived from an EMBL/GenBank/DDBJ whole genome shotgun (WGS) entry which is preliminary data.</text>
</comment>
<evidence type="ECO:0000256" key="7">
    <source>
        <dbReference type="ARBA" id="ARBA00023136"/>
    </source>
</evidence>
<keyword evidence="7 8" id="KW-0472">Membrane</keyword>
<dbReference type="PANTHER" id="PTHR34295:SF4">
    <property type="entry name" value="BIOTIN TRANSPORTER BIOY-RELATED"/>
    <property type="match status" value="1"/>
</dbReference>
<keyword evidence="6 9" id="KW-1133">Transmembrane helix</keyword>
<evidence type="ECO:0000256" key="8">
    <source>
        <dbReference type="PIRNR" id="PIRNR016661"/>
    </source>
</evidence>
<comment type="subcellular location">
    <subcellularLocation>
        <location evidence="1 8">Cell membrane</location>
        <topology evidence="1 8">Multi-pass membrane protein</topology>
    </subcellularLocation>
</comment>
<evidence type="ECO:0000256" key="1">
    <source>
        <dbReference type="ARBA" id="ARBA00004651"/>
    </source>
</evidence>
<gene>
    <name evidence="10" type="ORF">C7450_101720</name>
</gene>
<feature type="transmembrane region" description="Helical" evidence="9">
    <location>
        <begin position="42"/>
        <end position="67"/>
    </location>
</feature>
<keyword evidence="3 8" id="KW-0813">Transport</keyword>
<dbReference type="OrthoDB" id="9803495at2"/>
<evidence type="ECO:0000313" key="10">
    <source>
        <dbReference type="EMBL" id="PXW64960.1"/>
    </source>
</evidence>
<feature type="transmembrane region" description="Helical" evidence="9">
    <location>
        <begin position="111"/>
        <end position="138"/>
    </location>
</feature>
<dbReference type="RefSeq" id="WP_110372973.1">
    <property type="nucleotide sequence ID" value="NZ_CAKNFM010000006.1"/>
</dbReference>
<evidence type="ECO:0000256" key="6">
    <source>
        <dbReference type="ARBA" id="ARBA00022989"/>
    </source>
</evidence>
<sequence length="184" mass="18888">METRHLVRIALFAALLAVLGLFPAFNLPFVAGVPITMQTLGVMLAGVLLGARYGTAAICLFIAVVLLGAPLLAGGRGGIGVLAGPTAGFLIGWIPGVAVTGWVMARLVRLPVLWAAIVASIVGGIVVVYALGIAWLAFSAKLSLQQAALGSLLFVPGDLIKAVAAGCVAEATRRLQPSLFVRQH</sequence>
<evidence type="ECO:0000256" key="2">
    <source>
        <dbReference type="ARBA" id="ARBA00010692"/>
    </source>
</evidence>
<keyword evidence="11" id="KW-1185">Reference proteome</keyword>
<evidence type="ECO:0000256" key="9">
    <source>
        <dbReference type="SAM" id="Phobius"/>
    </source>
</evidence>
<name>A0A2V3UJK6_9HYPH</name>
<dbReference type="PANTHER" id="PTHR34295">
    <property type="entry name" value="BIOTIN TRANSPORTER BIOY"/>
    <property type="match status" value="1"/>
</dbReference>
<keyword evidence="4 8" id="KW-1003">Cell membrane</keyword>
<dbReference type="Pfam" id="PF02632">
    <property type="entry name" value="BioY"/>
    <property type="match status" value="1"/>
</dbReference>
<dbReference type="AlphaFoldDB" id="A0A2V3UJK6"/>
<dbReference type="GO" id="GO:0015225">
    <property type="term" value="F:biotin transmembrane transporter activity"/>
    <property type="evidence" value="ECO:0007669"/>
    <property type="project" value="UniProtKB-UniRule"/>
</dbReference>
<protein>
    <recommendedName>
        <fullName evidence="8">Biotin transporter</fullName>
    </recommendedName>
</protein>